<dbReference type="InterPro" id="IPR005673">
    <property type="entry name" value="ABC_phos-bd_PstS"/>
</dbReference>
<dbReference type="InterPro" id="IPR050962">
    <property type="entry name" value="Phosphate-bind_PstS"/>
</dbReference>
<dbReference type="Proteomes" id="UP001156881">
    <property type="component" value="Unassembled WGS sequence"/>
</dbReference>
<feature type="chain" id="PRO_5031507406" description="Phosphate-binding protein PstS" evidence="8">
    <location>
        <begin position="23"/>
        <end position="337"/>
    </location>
</feature>
<comment type="subunit">
    <text evidence="3 7">The complex is composed of two ATP-binding proteins (PstB), two transmembrane proteins (PstC and PstA) and a solute-binding protein (PstS).</text>
</comment>
<dbReference type="RefSeq" id="WP_183501613.1">
    <property type="nucleotide sequence ID" value="NZ_BSPG01000032.1"/>
</dbReference>
<feature type="signal peptide" evidence="8">
    <location>
        <begin position="1"/>
        <end position="22"/>
    </location>
</feature>
<reference evidence="11 12" key="3">
    <citation type="submission" date="2020-08" db="EMBL/GenBank/DDBJ databases">
        <title>Genomic Encyclopedia of Type Strains, Phase IV (KMG-IV): sequencing the most valuable type-strain genomes for metagenomic binning, comparative biology and taxonomic classification.</title>
        <authorList>
            <person name="Goeker M."/>
        </authorList>
    </citation>
    <scope>NUCLEOTIDE SEQUENCE [LARGE SCALE GENOMIC DNA]</scope>
    <source>
        <strain evidence="11 12">DSM 24105</strain>
    </source>
</reference>
<comment type="function">
    <text evidence="1 7">Part of the ABC transporter complex PstSACB involved in phosphate import.</text>
</comment>
<evidence type="ECO:0000256" key="8">
    <source>
        <dbReference type="SAM" id="SignalP"/>
    </source>
</evidence>
<dbReference type="AlphaFoldDB" id="A0A7W6AGZ1"/>
<dbReference type="PANTHER" id="PTHR42996:SF1">
    <property type="entry name" value="PHOSPHATE-BINDING PROTEIN PSTS"/>
    <property type="match status" value="1"/>
</dbReference>
<dbReference type="EMBL" id="BSPG01000032">
    <property type="protein sequence ID" value="GLS46048.1"/>
    <property type="molecule type" value="Genomic_DNA"/>
</dbReference>
<evidence type="ECO:0000256" key="2">
    <source>
        <dbReference type="ARBA" id="ARBA00008725"/>
    </source>
</evidence>
<organism evidence="11 12">
    <name type="scientific">Methylobacterium brachythecii</name>
    <dbReference type="NCBI Taxonomy" id="1176177"/>
    <lineage>
        <taxon>Bacteria</taxon>
        <taxon>Pseudomonadati</taxon>
        <taxon>Pseudomonadota</taxon>
        <taxon>Alphaproteobacteria</taxon>
        <taxon>Hyphomicrobiales</taxon>
        <taxon>Methylobacteriaceae</taxon>
        <taxon>Methylobacterium</taxon>
    </lineage>
</organism>
<dbReference type="PANTHER" id="PTHR42996">
    <property type="entry name" value="PHOSPHATE-BINDING PROTEIN PSTS"/>
    <property type="match status" value="1"/>
</dbReference>
<evidence type="ECO:0000313" key="12">
    <source>
        <dbReference type="Proteomes" id="UP000517759"/>
    </source>
</evidence>
<evidence type="ECO:0000256" key="4">
    <source>
        <dbReference type="ARBA" id="ARBA00021889"/>
    </source>
</evidence>
<sequence length="337" mass="35061">MRTISFGVLAVMAVASIQPARAQTILGTGSAFAQPLYAKWAQDTKASTGIALNYQAAGSSVGQTQVLKGLTDFGASDVPMEDAKLQEADILQFPTAAGGVAVVVNIPGVAPGQLRLTGDVIADIYMGQIKSWDDARIAALNPGLSLPKLGIAPFYHAGGSGTTYAVARYLAKVSEPWRTKMGVGLTLDWPVGAGVKGSYGAATTVALTTGGIGYAENSYAMANKLSTAQLKNQAGRFVSPSGEAFAAAAENADWAKAKNFAVDLTYQPGERSWPIVTATFVLVPKSPAKAASSATILKFFGWAFAHGDEAAKSLQYVPLPRSVKAQIEGTWGKQAAR</sequence>
<keyword evidence="5 7" id="KW-0813">Transport</keyword>
<dbReference type="Gene3D" id="3.40.190.10">
    <property type="entry name" value="Periplasmic binding protein-like II"/>
    <property type="match status" value="2"/>
</dbReference>
<gene>
    <name evidence="10" type="primary">pstS_1</name>
    <name evidence="10" type="ORF">GCM10007884_40390</name>
    <name evidence="11" type="ORF">GGR33_000306</name>
</gene>
<keyword evidence="6 7" id="KW-0592">Phosphate transport</keyword>
<dbReference type="GO" id="GO:0043190">
    <property type="term" value="C:ATP-binding cassette (ABC) transporter complex"/>
    <property type="evidence" value="ECO:0007669"/>
    <property type="project" value="InterPro"/>
</dbReference>
<dbReference type="InterPro" id="IPR024370">
    <property type="entry name" value="PBP_domain"/>
</dbReference>
<protein>
    <recommendedName>
        <fullName evidence="4 7">Phosphate-binding protein PstS</fullName>
    </recommendedName>
</protein>
<dbReference type="Proteomes" id="UP000517759">
    <property type="component" value="Unassembled WGS sequence"/>
</dbReference>
<evidence type="ECO:0000313" key="11">
    <source>
        <dbReference type="EMBL" id="MBB3900826.1"/>
    </source>
</evidence>
<reference evidence="10" key="4">
    <citation type="submission" date="2023-01" db="EMBL/GenBank/DDBJ databases">
        <title>Draft genome sequence of Methylobacterium brachythecii strain NBRC 107710.</title>
        <authorList>
            <person name="Sun Q."/>
            <person name="Mori K."/>
        </authorList>
    </citation>
    <scope>NUCLEOTIDE SEQUENCE</scope>
    <source>
        <strain evidence="10">NBRC 107710</strain>
    </source>
</reference>
<evidence type="ECO:0000256" key="6">
    <source>
        <dbReference type="ARBA" id="ARBA00022592"/>
    </source>
</evidence>
<evidence type="ECO:0000259" key="9">
    <source>
        <dbReference type="Pfam" id="PF12849"/>
    </source>
</evidence>
<evidence type="ECO:0000256" key="5">
    <source>
        <dbReference type="ARBA" id="ARBA00022448"/>
    </source>
</evidence>
<dbReference type="NCBIfam" id="TIGR00975">
    <property type="entry name" value="3a0107s03"/>
    <property type="match status" value="1"/>
</dbReference>
<dbReference type="Pfam" id="PF12849">
    <property type="entry name" value="PBP_like_2"/>
    <property type="match status" value="1"/>
</dbReference>
<accession>A0A7W6AGZ1</accession>
<dbReference type="SUPFAM" id="SSF53850">
    <property type="entry name" value="Periplasmic binding protein-like II"/>
    <property type="match status" value="1"/>
</dbReference>
<evidence type="ECO:0000256" key="1">
    <source>
        <dbReference type="ARBA" id="ARBA00002841"/>
    </source>
</evidence>
<dbReference type="EMBL" id="JACIDN010000001">
    <property type="protein sequence ID" value="MBB3900826.1"/>
    <property type="molecule type" value="Genomic_DNA"/>
</dbReference>
<reference evidence="13" key="2">
    <citation type="journal article" date="2019" name="Int. J. Syst. Evol. Microbiol.">
        <title>The Global Catalogue of Microorganisms (GCM) 10K type strain sequencing project: providing services to taxonomists for standard genome sequencing and annotation.</title>
        <authorList>
            <consortium name="The Broad Institute Genomics Platform"/>
            <consortium name="The Broad Institute Genome Sequencing Center for Infectious Disease"/>
            <person name="Wu L."/>
            <person name="Ma J."/>
        </authorList>
    </citation>
    <scope>NUCLEOTIDE SEQUENCE [LARGE SCALE GENOMIC DNA]</scope>
    <source>
        <strain evidence="13">NBRC 107710</strain>
    </source>
</reference>
<keyword evidence="13" id="KW-1185">Reference proteome</keyword>
<proteinExistence type="inferred from homology"/>
<evidence type="ECO:0000256" key="3">
    <source>
        <dbReference type="ARBA" id="ARBA00011529"/>
    </source>
</evidence>
<reference evidence="10" key="1">
    <citation type="journal article" date="2014" name="Int. J. Syst. Evol. Microbiol.">
        <title>Complete genome of a new Firmicutes species belonging to the dominant human colonic microbiota ('Ruminococcus bicirculans') reveals two chromosomes and a selective capacity to utilize plant glucans.</title>
        <authorList>
            <consortium name="NISC Comparative Sequencing Program"/>
            <person name="Wegmann U."/>
            <person name="Louis P."/>
            <person name="Goesmann A."/>
            <person name="Henrissat B."/>
            <person name="Duncan S.H."/>
            <person name="Flint H.J."/>
        </authorList>
    </citation>
    <scope>NUCLEOTIDE SEQUENCE</scope>
    <source>
        <strain evidence="10">NBRC 107710</strain>
    </source>
</reference>
<dbReference type="CDD" id="cd13565">
    <property type="entry name" value="PBP2_PstS"/>
    <property type="match status" value="1"/>
</dbReference>
<comment type="similarity">
    <text evidence="2 7">Belongs to the PstS family.</text>
</comment>
<evidence type="ECO:0000313" key="10">
    <source>
        <dbReference type="EMBL" id="GLS46048.1"/>
    </source>
</evidence>
<name>A0A7W6AGZ1_9HYPH</name>
<comment type="caution">
    <text evidence="11">The sequence shown here is derived from an EMBL/GenBank/DDBJ whole genome shotgun (WGS) entry which is preliminary data.</text>
</comment>
<dbReference type="GO" id="GO:0035435">
    <property type="term" value="P:phosphate ion transmembrane transport"/>
    <property type="evidence" value="ECO:0007669"/>
    <property type="project" value="InterPro"/>
</dbReference>
<dbReference type="GO" id="GO:0042301">
    <property type="term" value="F:phosphate ion binding"/>
    <property type="evidence" value="ECO:0007669"/>
    <property type="project" value="InterPro"/>
</dbReference>
<dbReference type="PIRSF" id="PIRSF002756">
    <property type="entry name" value="PstS"/>
    <property type="match status" value="1"/>
</dbReference>
<keyword evidence="8" id="KW-0732">Signal</keyword>
<evidence type="ECO:0000313" key="13">
    <source>
        <dbReference type="Proteomes" id="UP001156881"/>
    </source>
</evidence>
<evidence type="ECO:0000256" key="7">
    <source>
        <dbReference type="PIRNR" id="PIRNR002756"/>
    </source>
</evidence>
<feature type="domain" description="PBP" evidence="9">
    <location>
        <begin position="17"/>
        <end position="303"/>
    </location>
</feature>